<evidence type="ECO:0000313" key="1">
    <source>
        <dbReference type="EMBL" id="EMC97168.1"/>
    </source>
</evidence>
<keyword evidence="2" id="KW-1185">Reference proteome</keyword>
<dbReference type="AlphaFoldDB" id="M2MZV4"/>
<dbReference type="EMBL" id="KB445554">
    <property type="protein sequence ID" value="EMC97168.1"/>
    <property type="molecule type" value="Genomic_DNA"/>
</dbReference>
<proteinExistence type="predicted"/>
<dbReference type="HOGENOM" id="CLU_2412926_0_0_1"/>
<accession>M2MZV4</accession>
<dbReference type="Proteomes" id="UP000011761">
    <property type="component" value="Unassembled WGS sequence"/>
</dbReference>
<name>M2MZV4_BAUPA</name>
<dbReference type="RefSeq" id="XP_007675682.1">
    <property type="nucleotide sequence ID" value="XM_007677492.1"/>
</dbReference>
<gene>
    <name evidence="1" type="ORF">BAUCODRAFT_441500</name>
</gene>
<protein>
    <submittedName>
        <fullName evidence="1">Uncharacterized protein</fullName>
    </submittedName>
</protein>
<evidence type="ECO:0000313" key="2">
    <source>
        <dbReference type="Proteomes" id="UP000011761"/>
    </source>
</evidence>
<dbReference type="KEGG" id="bcom:BAUCODRAFT_441500"/>
<sequence length="92" mass="10401">MKAAPHYHLTLLAAHGLPGTLSPIAAIQQSTPTLWSLPLPLSYSSSCCQNRREGRKETTSMAPKQISYTRNTVYCIQWIKRMSATSSYMKWR</sequence>
<dbReference type="GeneID" id="19114370"/>
<organism evidence="1 2">
    <name type="scientific">Baudoinia panamericana (strain UAMH 10762)</name>
    <name type="common">Angels' share fungus</name>
    <name type="synonym">Baudoinia compniacensis (strain UAMH 10762)</name>
    <dbReference type="NCBI Taxonomy" id="717646"/>
    <lineage>
        <taxon>Eukaryota</taxon>
        <taxon>Fungi</taxon>
        <taxon>Dikarya</taxon>
        <taxon>Ascomycota</taxon>
        <taxon>Pezizomycotina</taxon>
        <taxon>Dothideomycetes</taxon>
        <taxon>Dothideomycetidae</taxon>
        <taxon>Mycosphaerellales</taxon>
        <taxon>Teratosphaeriaceae</taxon>
        <taxon>Baudoinia</taxon>
    </lineage>
</organism>
<reference evidence="1 2" key="1">
    <citation type="journal article" date="2012" name="PLoS Pathog.">
        <title>Diverse lifestyles and strategies of plant pathogenesis encoded in the genomes of eighteen Dothideomycetes fungi.</title>
        <authorList>
            <person name="Ohm R.A."/>
            <person name="Feau N."/>
            <person name="Henrissat B."/>
            <person name="Schoch C.L."/>
            <person name="Horwitz B.A."/>
            <person name="Barry K.W."/>
            <person name="Condon B.J."/>
            <person name="Copeland A.C."/>
            <person name="Dhillon B."/>
            <person name="Glaser F."/>
            <person name="Hesse C.N."/>
            <person name="Kosti I."/>
            <person name="LaButti K."/>
            <person name="Lindquist E.A."/>
            <person name="Lucas S."/>
            <person name="Salamov A.A."/>
            <person name="Bradshaw R.E."/>
            <person name="Ciuffetti L."/>
            <person name="Hamelin R.C."/>
            <person name="Kema G.H.J."/>
            <person name="Lawrence C."/>
            <person name="Scott J.A."/>
            <person name="Spatafora J.W."/>
            <person name="Turgeon B.G."/>
            <person name="de Wit P.J.G.M."/>
            <person name="Zhong S."/>
            <person name="Goodwin S.B."/>
            <person name="Grigoriev I.V."/>
        </authorList>
    </citation>
    <scope>NUCLEOTIDE SEQUENCE [LARGE SCALE GENOMIC DNA]</scope>
    <source>
        <strain evidence="1 2">UAMH 10762</strain>
    </source>
</reference>